<evidence type="ECO:0000313" key="1">
    <source>
        <dbReference type="EMBL" id="QNO00153.1"/>
    </source>
</evidence>
<name>A0A7G9V1J7_9CAUD</name>
<accession>A0A7G9V1J7</accession>
<protein>
    <submittedName>
        <fullName evidence="1">Uncharacterized protein</fullName>
    </submittedName>
</protein>
<proteinExistence type="predicted"/>
<dbReference type="EMBL" id="MT670418">
    <property type="protein sequence ID" value="QNO00153.1"/>
    <property type="molecule type" value="Genomic_DNA"/>
</dbReference>
<organism evidence="1 2">
    <name type="scientific">Pseudomonas phage phiPsa300</name>
    <dbReference type="NCBI Taxonomy" id="1460362"/>
    <lineage>
        <taxon>Viruses</taxon>
        <taxon>Duplodnaviria</taxon>
        <taxon>Heunggongvirae</taxon>
        <taxon>Uroviricota</taxon>
        <taxon>Caudoviricetes</taxon>
        <taxon>Vandenendeviridae</taxon>
        <taxon>Gorskivirinae</taxon>
        <taxon>Otagovirus</taxon>
        <taxon>Otagovirus psa300</taxon>
    </lineage>
</organism>
<evidence type="ECO:0000313" key="2">
    <source>
        <dbReference type="Proteomes" id="UP000516110"/>
    </source>
</evidence>
<gene>
    <name evidence="1" type="ORF">phiPsa300_059</name>
</gene>
<keyword evidence="2" id="KW-1185">Reference proteome</keyword>
<sequence>MTTTVEKLELVSQLGLIEGIKAGAFDVAADDVPTKAEVTALTAVATADGSDPETTQALANALKVKVNEIIAALKA</sequence>
<reference evidence="1 2" key="1">
    <citation type="submission" date="2020-06" db="EMBL/GenBank/DDBJ databases">
        <title>Characterization of Pseudomonas phiPsa374-like phages.</title>
        <authorList>
            <person name="Warring S."/>
            <person name="Malone L.M."/>
            <person name="Easingwood R.A."/>
            <person name="Rigano L."/>
            <person name="Frampton R.A."/>
            <person name="Lopez Acedo E."/>
            <person name="Templeton M.D."/>
            <person name="Kleffmann T."/>
            <person name="Bostina M."/>
            <person name="Fineran P.C."/>
        </authorList>
    </citation>
    <scope>NUCLEOTIDE SEQUENCE [LARGE SCALE GENOMIC DNA]</scope>
</reference>
<dbReference type="Proteomes" id="UP000516110">
    <property type="component" value="Segment"/>
</dbReference>